<sequence>MKRNSSILVSATFIAALLFSVNASAFGGKNNKRDNKRDNKKDSRRDSRRGDKKGSHDSVPLDGGLGILVLGAAAFGVKKLRDNK</sequence>
<evidence type="ECO:0000313" key="4">
    <source>
        <dbReference type="Proteomes" id="UP001139199"/>
    </source>
</evidence>
<evidence type="ECO:0000256" key="2">
    <source>
        <dbReference type="SAM" id="SignalP"/>
    </source>
</evidence>
<keyword evidence="2" id="KW-0732">Signal</keyword>
<dbReference type="EMBL" id="JAJAPW010000002">
    <property type="protein sequence ID" value="MCB4798124.1"/>
    <property type="molecule type" value="Genomic_DNA"/>
</dbReference>
<evidence type="ECO:0008006" key="5">
    <source>
        <dbReference type="Google" id="ProtNLM"/>
    </source>
</evidence>
<dbReference type="Proteomes" id="UP001139199">
    <property type="component" value="Unassembled WGS sequence"/>
</dbReference>
<protein>
    <recommendedName>
        <fullName evidence="5">MYXO-CTERM domain-containing protein</fullName>
    </recommendedName>
</protein>
<feature type="chain" id="PRO_5040891346" description="MYXO-CTERM domain-containing protein" evidence="2">
    <location>
        <begin position="26"/>
        <end position="84"/>
    </location>
</feature>
<comment type="caution">
    <text evidence="3">The sequence shown here is derived from an EMBL/GenBank/DDBJ whole genome shotgun (WGS) entry which is preliminary data.</text>
</comment>
<evidence type="ECO:0000313" key="3">
    <source>
        <dbReference type="EMBL" id="MCB4798124.1"/>
    </source>
</evidence>
<proteinExistence type="predicted"/>
<keyword evidence="4" id="KW-1185">Reference proteome</keyword>
<accession>A0A9X1HXT7</accession>
<dbReference type="NCBIfam" id="NF046080">
    <property type="entry name" value="PID_CTERM"/>
    <property type="match status" value="1"/>
</dbReference>
<feature type="region of interest" description="Disordered" evidence="1">
    <location>
        <begin position="25"/>
        <end position="63"/>
    </location>
</feature>
<feature type="compositionally biased region" description="Basic and acidic residues" evidence="1">
    <location>
        <begin position="31"/>
        <end position="56"/>
    </location>
</feature>
<evidence type="ECO:0000256" key="1">
    <source>
        <dbReference type="SAM" id="MobiDB-lite"/>
    </source>
</evidence>
<dbReference type="AlphaFoldDB" id="A0A9X1HXT7"/>
<organism evidence="3 4">
    <name type="scientific">Neotamlana laminarinivorans</name>
    <dbReference type="NCBI Taxonomy" id="2883124"/>
    <lineage>
        <taxon>Bacteria</taxon>
        <taxon>Pseudomonadati</taxon>
        <taxon>Bacteroidota</taxon>
        <taxon>Flavobacteriia</taxon>
        <taxon>Flavobacteriales</taxon>
        <taxon>Flavobacteriaceae</taxon>
        <taxon>Neotamlana</taxon>
    </lineage>
</organism>
<feature type="signal peptide" evidence="2">
    <location>
        <begin position="1"/>
        <end position="25"/>
    </location>
</feature>
<name>A0A9X1HXT7_9FLAO</name>
<dbReference type="RefSeq" id="WP_226541546.1">
    <property type="nucleotide sequence ID" value="NZ_JAJAPW010000002.1"/>
</dbReference>
<gene>
    <name evidence="3" type="ORF">LG649_04670</name>
</gene>
<dbReference type="InterPro" id="IPR058207">
    <property type="entry name" value="PID_CTERM"/>
</dbReference>
<reference evidence="3" key="1">
    <citation type="submission" date="2021-10" db="EMBL/GenBank/DDBJ databases">
        <title>Tamlana sargassums sp. nov., and Tamlana laminarinivorans sp. nov., two new bacteria isolated from the brown alga.</title>
        <authorList>
            <person name="Li J."/>
        </authorList>
    </citation>
    <scope>NUCLEOTIDE SEQUENCE</scope>
    <source>
        <strain evidence="3">PT2-4</strain>
    </source>
</reference>